<evidence type="ECO:0000313" key="1">
    <source>
        <dbReference type="EMBL" id="CAI9549588.1"/>
    </source>
</evidence>
<keyword evidence="2" id="KW-1185">Reference proteome</keyword>
<dbReference type="Proteomes" id="UP001162483">
    <property type="component" value="Unassembled WGS sequence"/>
</dbReference>
<sequence length="45" mass="4659">MSCQSAPGQGAQIGDPRRGGLGLLCAKPLHRAALIQYLANPIIDS</sequence>
<proteinExistence type="predicted"/>
<reference evidence="1" key="1">
    <citation type="submission" date="2023-05" db="EMBL/GenBank/DDBJ databases">
        <authorList>
            <person name="Stuckert A."/>
        </authorList>
    </citation>
    <scope>NUCLEOTIDE SEQUENCE</scope>
</reference>
<comment type="caution">
    <text evidence="1">The sequence shown here is derived from an EMBL/GenBank/DDBJ whole genome shotgun (WGS) entry which is preliminary data.</text>
</comment>
<dbReference type="EMBL" id="CATNWA010005226">
    <property type="protein sequence ID" value="CAI9549588.1"/>
    <property type="molecule type" value="Genomic_DNA"/>
</dbReference>
<organism evidence="1 2">
    <name type="scientific">Staurois parvus</name>
    <dbReference type="NCBI Taxonomy" id="386267"/>
    <lineage>
        <taxon>Eukaryota</taxon>
        <taxon>Metazoa</taxon>
        <taxon>Chordata</taxon>
        <taxon>Craniata</taxon>
        <taxon>Vertebrata</taxon>
        <taxon>Euteleostomi</taxon>
        <taxon>Amphibia</taxon>
        <taxon>Batrachia</taxon>
        <taxon>Anura</taxon>
        <taxon>Neobatrachia</taxon>
        <taxon>Ranoidea</taxon>
        <taxon>Ranidae</taxon>
        <taxon>Staurois</taxon>
    </lineage>
</organism>
<accession>A0ABN9BQ02</accession>
<evidence type="ECO:0000313" key="2">
    <source>
        <dbReference type="Proteomes" id="UP001162483"/>
    </source>
</evidence>
<gene>
    <name evidence="1" type="ORF">SPARVUS_LOCUS3375544</name>
</gene>
<protein>
    <submittedName>
        <fullName evidence="1">Uncharacterized protein</fullName>
    </submittedName>
</protein>
<name>A0ABN9BQ02_9NEOB</name>